<name>A0A8X6Q3H4_NEPPI</name>
<dbReference type="EMBL" id="BMAW01123539">
    <property type="protein sequence ID" value="GFU03741.1"/>
    <property type="molecule type" value="Genomic_DNA"/>
</dbReference>
<protein>
    <submittedName>
        <fullName evidence="1">Uncharacterized protein</fullName>
    </submittedName>
</protein>
<comment type="caution">
    <text evidence="1">The sequence shown here is derived from an EMBL/GenBank/DDBJ whole genome shotgun (WGS) entry which is preliminary data.</text>
</comment>
<sequence>MFAKVHPSIFPYPPKVYGIALIHHLLLWFEKEVLSKILSQFWKQVPFKMVEELDTNLIHNEITKSILLSHLEGKHFMTNTVF</sequence>
<reference evidence="1" key="1">
    <citation type="submission" date="2020-08" db="EMBL/GenBank/DDBJ databases">
        <title>Multicomponent nature underlies the extraordinary mechanical properties of spider dragline silk.</title>
        <authorList>
            <person name="Kono N."/>
            <person name="Nakamura H."/>
            <person name="Mori M."/>
            <person name="Yoshida Y."/>
            <person name="Ohtoshi R."/>
            <person name="Malay A.D."/>
            <person name="Moran D.A.P."/>
            <person name="Tomita M."/>
            <person name="Numata K."/>
            <person name="Arakawa K."/>
        </authorList>
    </citation>
    <scope>NUCLEOTIDE SEQUENCE</scope>
</reference>
<evidence type="ECO:0000313" key="1">
    <source>
        <dbReference type="EMBL" id="GFU03741.1"/>
    </source>
</evidence>
<organism evidence="1 2">
    <name type="scientific">Nephila pilipes</name>
    <name type="common">Giant wood spider</name>
    <name type="synonym">Nephila maculata</name>
    <dbReference type="NCBI Taxonomy" id="299642"/>
    <lineage>
        <taxon>Eukaryota</taxon>
        <taxon>Metazoa</taxon>
        <taxon>Ecdysozoa</taxon>
        <taxon>Arthropoda</taxon>
        <taxon>Chelicerata</taxon>
        <taxon>Arachnida</taxon>
        <taxon>Araneae</taxon>
        <taxon>Araneomorphae</taxon>
        <taxon>Entelegynae</taxon>
        <taxon>Araneoidea</taxon>
        <taxon>Nephilidae</taxon>
        <taxon>Nephila</taxon>
    </lineage>
</organism>
<dbReference type="Proteomes" id="UP000887013">
    <property type="component" value="Unassembled WGS sequence"/>
</dbReference>
<keyword evidence="2" id="KW-1185">Reference proteome</keyword>
<dbReference type="AlphaFoldDB" id="A0A8X6Q3H4"/>
<evidence type="ECO:0000313" key="2">
    <source>
        <dbReference type="Proteomes" id="UP000887013"/>
    </source>
</evidence>
<gene>
    <name evidence="1" type="ORF">NPIL_546331</name>
</gene>
<proteinExistence type="predicted"/>
<accession>A0A8X6Q3H4</accession>